<dbReference type="InterPro" id="IPR005123">
    <property type="entry name" value="Oxoglu/Fe-dep_dioxygenase_dom"/>
</dbReference>
<dbReference type="Gene3D" id="2.60.120.620">
    <property type="entry name" value="q2cbj1_9rhob like domain"/>
    <property type="match status" value="1"/>
</dbReference>
<keyword evidence="4" id="KW-0223">Dioxygenase</keyword>
<protein>
    <submittedName>
        <fullName evidence="8">Oxidoreductase, 2OG-Fe(II) oxygenase</fullName>
    </submittedName>
</protein>
<evidence type="ECO:0000256" key="4">
    <source>
        <dbReference type="ARBA" id="ARBA00022964"/>
    </source>
</evidence>
<evidence type="ECO:0000256" key="6">
    <source>
        <dbReference type="ARBA" id="ARBA00023004"/>
    </source>
</evidence>
<evidence type="ECO:0000313" key="9">
    <source>
        <dbReference type="Proteomes" id="UP000480178"/>
    </source>
</evidence>
<dbReference type="EMBL" id="CP048222">
    <property type="protein sequence ID" value="QHT65891.1"/>
    <property type="molecule type" value="Genomic_DNA"/>
</dbReference>
<sequence>MKSRQHTEKIFTVENFLSKEECEHYISLSEEVGYEIAKVNTESGQRVLTQVRNNNRVLYNNEALAQLLWEKAKPFIPEKIGNSTAIGFNELFRFYRYEPGQQFRGHFDQSYIRNAEEVSFVTFMIYLNDDFEGGETTFQDFWIEPKQGMALIFFHDLYHSGREVSRGIKYVLRTDVMYRLSQ</sequence>
<dbReference type="SMART" id="SM00702">
    <property type="entry name" value="P4Hc"/>
    <property type="match status" value="1"/>
</dbReference>
<dbReference type="InterPro" id="IPR045054">
    <property type="entry name" value="P4HA-like"/>
</dbReference>
<dbReference type="KEGG" id="rhoz:GXP67_04015"/>
<evidence type="ECO:0000259" key="7">
    <source>
        <dbReference type="PROSITE" id="PS51471"/>
    </source>
</evidence>
<keyword evidence="9" id="KW-1185">Reference proteome</keyword>
<dbReference type="PROSITE" id="PS51471">
    <property type="entry name" value="FE2OG_OXY"/>
    <property type="match status" value="1"/>
</dbReference>
<dbReference type="InterPro" id="IPR044862">
    <property type="entry name" value="Pro_4_hyd_alph_FE2OG_OXY"/>
</dbReference>
<feature type="domain" description="Fe2OG dioxygenase" evidence="7">
    <location>
        <begin position="87"/>
        <end position="178"/>
    </location>
</feature>
<dbReference type="InterPro" id="IPR006620">
    <property type="entry name" value="Pro_4_hyd_alph"/>
</dbReference>
<evidence type="ECO:0000256" key="3">
    <source>
        <dbReference type="ARBA" id="ARBA00022896"/>
    </source>
</evidence>
<dbReference type="AlphaFoldDB" id="A0A6C0GD46"/>
<keyword evidence="5" id="KW-0560">Oxidoreductase</keyword>
<dbReference type="RefSeq" id="WP_162441966.1">
    <property type="nucleotide sequence ID" value="NZ_CP048222.1"/>
</dbReference>
<evidence type="ECO:0000256" key="5">
    <source>
        <dbReference type="ARBA" id="ARBA00023002"/>
    </source>
</evidence>
<dbReference type="Proteomes" id="UP000480178">
    <property type="component" value="Chromosome"/>
</dbReference>
<organism evidence="8 9">
    <name type="scientific">Rhodocytophaga rosea</name>
    <dbReference type="NCBI Taxonomy" id="2704465"/>
    <lineage>
        <taxon>Bacteria</taxon>
        <taxon>Pseudomonadati</taxon>
        <taxon>Bacteroidota</taxon>
        <taxon>Cytophagia</taxon>
        <taxon>Cytophagales</taxon>
        <taxon>Rhodocytophagaceae</taxon>
        <taxon>Rhodocytophaga</taxon>
    </lineage>
</organism>
<dbReference type="GO" id="GO:0005506">
    <property type="term" value="F:iron ion binding"/>
    <property type="evidence" value="ECO:0007669"/>
    <property type="project" value="InterPro"/>
</dbReference>
<dbReference type="GO" id="GO:0004656">
    <property type="term" value="F:procollagen-proline 4-dioxygenase activity"/>
    <property type="evidence" value="ECO:0007669"/>
    <property type="project" value="TreeGrafter"/>
</dbReference>
<accession>A0A6C0GD46</accession>
<evidence type="ECO:0000256" key="2">
    <source>
        <dbReference type="ARBA" id="ARBA00022723"/>
    </source>
</evidence>
<gene>
    <name evidence="8" type="ORF">GXP67_04015</name>
</gene>
<keyword evidence="3" id="KW-0847">Vitamin C</keyword>
<dbReference type="PANTHER" id="PTHR10869:SF246">
    <property type="entry name" value="TRANSMEMBRANE PROLYL 4-HYDROXYLASE"/>
    <property type="match status" value="1"/>
</dbReference>
<evidence type="ECO:0000313" key="8">
    <source>
        <dbReference type="EMBL" id="QHT65891.1"/>
    </source>
</evidence>
<dbReference type="Pfam" id="PF13640">
    <property type="entry name" value="2OG-FeII_Oxy_3"/>
    <property type="match status" value="1"/>
</dbReference>
<reference evidence="8 9" key="1">
    <citation type="submission" date="2020-01" db="EMBL/GenBank/DDBJ databases">
        <authorList>
            <person name="Kim M.K."/>
        </authorList>
    </citation>
    <scope>NUCLEOTIDE SEQUENCE [LARGE SCALE GENOMIC DNA]</scope>
    <source>
        <strain evidence="8 9">172606-1</strain>
    </source>
</reference>
<proteinExistence type="predicted"/>
<evidence type="ECO:0000256" key="1">
    <source>
        <dbReference type="ARBA" id="ARBA00001961"/>
    </source>
</evidence>
<comment type="cofactor">
    <cofactor evidence="1">
        <name>L-ascorbate</name>
        <dbReference type="ChEBI" id="CHEBI:38290"/>
    </cofactor>
</comment>
<name>A0A6C0GD46_9BACT</name>
<keyword evidence="6" id="KW-0408">Iron</keyword>
<dbReference type="GO" id="GO:0031418">
    <property type="term" value="F:L-ascorbic acid binding"/>
    <property type="evidence" value="ECO:0007669"/>
    <property type="project" value="UniProtKB-KW"/>
</dbReference>
<dbReference type="PANTHER" id="PTHR10869">
    <property type="entry name" value="PROLYL 4-HYDROXYLASE ALPHA SUBUNIT"/>
    <property type="match status" value="1"/>
</dbReference>
<keyword evidence="2" id="KW-0479">Metal-binding</keyword>